<proteinExistence type="predicted"/>
<protein>
    <recommendedName>
        <fullName evidence="2">MrfA-like Zn-binding domain-containing protein</fullName>
    </recommendedName>
</protein>
<dbReference type="Proteomes" id="UP000001366">
    <property type="component" value="Chromosome"/>
</dbReference>
<dbReference type="EMBL" id="CP001230">
    <property type="protein sequence ID" value="ACO04015.1"/>
    <property type="molecule type" value="Genomic_DNA"/>
</dbReference>
<dbReference type="InterPro" id="IPR047721">
    <property type="entry name" value="DrmB"/>
</dbReference>
<dbReference type="RefSeq" id="WP_012676253.1">
    <property type="nucleotide sequence ID" value="NC_012440.1"/>
</dbReference>
<dbReference type="InterPro" id="IPR018973">
    <property type="entry name" value="MZB"/>
</dbReference>
<dbReference type="eggNOG" id="ENOG502Z7NV">
    <property type="taxonomic scope" value="Bacteria"/>
</dbReference>
<dbReference type="OrthoDB" id="9134227at2"/>
<feature type="domain" description="MrfA-like Zn-binding" evidence="2">
    <location>
        <begin position="487"/>
        <end position="588"/>
    </location>
</feature>
<feature type="coiled-coil region" evidence="1">
    <location>
        <begin position="283"/>
        <end position="334"/>
    </location>
</feature>
<evidence type="ECO:0000256" key="1">
    <source>
        <dbReference type="SAM" id="Coils"/>
    </source>
</evidence>
<dbReference type="STRING" id="123214.PERMA_0248"/>
<sequence length="618" mass="72163">MEIRRSQFIRTYGPGAIIETPRTPAIILSFDTGSEPRDFLQRGYLIKDPILESYLKSIIKKYENRMDLKDLRVRIFELPFSSEEKNIKFSAKNFQKWYLCPEHRILWKYDYRSQKDCPRCRGDYPTKSSPVRFIQVCENGHLDDIQWDMEVHTIYKNNKPTRCSRTYFRWEGPGTGTSETKIICEECKRYIKLSDLYNRKLKCTGRFPEKERPRSSERFEEDCSENATVSLRMASNLRIPEIESIFMVWPRSNEIGSILASNIAMSVEILTTIEFYEEGLLSYDNLKAKFRNILKNAREAKNISEEEYNKLKKNESDILALKKYLEEVKKLEKKEYSYRDIIDMEYRNLHEGAITGKLEDLPETGRKYLEINSTKTISKKFLSVTPIDILTVVETQVAYRRLDISKGKPVLIHKTGEDGTYYFPSIMINGEGIFLDFHKIKLNEETDTFQSWLKAFKNRNMYNQEFLFKIKEEKYELHPTFVFLHTFAHLLIKVLSLYSGYPATSIREKIYITDINTDNPSGGVVLYTATEDEGGALGGLVSLVEEKRMKKIFNNVINISHSCSNDPVCTENKFNIGKYAGASCYSCTAISETSCDHRNLWLDRNLFNENINLLKDWL</sequence>
<keyword evidence="4" id="KW-1185">Reference proteome</keyword>
<dbReference type="Pfam" id="PF09369">
    <property type="entry name" value="MZB"/>
    <property type="match status" value="1"/>
</dbReference>
<dbReference type="HOGENOM" id="CLU_020062_0_0_0"/>
<dbReference type="AlphaFoldDB" id="C0QTM9"/>
<accession>C0QTM9</accession>
<evidence type="ECO:0000259" key="2">
    <source>
        <dbReference type="Pfam" id="PF09369"/>
    </source>
</evidence>
<keyword evidence="1" id="KW-0175">Coiled coil</keyword>
<reference evidence="3 4" key="1">
    <citation type="journal article" date="2009" name="J. Bacteriol.">
        <title>Complete and draft genome sequences of six members of the Aquificales.</title>
        <authorList>
            <person name="Reysenbach A.L."/>
            <person name="Hamamura N."/>
            <person name="Podar M."/>
            <person name="Griffiths E."/>
            <person name="Ferreira S."/>
            <person name="Hochstein R."/>
            <person name="Heidelberg J."/>
            <person name="Johnson J."/>
            <person name="Mead D."/>
            <person name="Pohorille A."/>
            <person name="Sarmiento M."/>
            <person name="Schweighofer K."/>
            <person name="Seshadri R."/>
            <person name="Voytek M.A."/>
        </authorList>
    </citation>
    <scope>NUCLEOTIDE SEQUENCE [LARGE SCALE GENOMIC DNA]</scope>
    <source>
        <strain evidence="4">DSM 14350 / EX-H1</strain>
    </source>
</reference>
<name>C0QTM9_PERMH</name>
<organism evidence="3 4">
    <name type="scientific">Persephonella marina (strain DSM 14350 / EX-H1)</name>
    <dbReference type="NCBI Taxonomy" id="123214"/>
    <lineage>
        <taxon>Bacteria</taxon>
        <taxon>Pseudomonadati</taxon>
        <taxon>Aquificota</taxon>
        <taxon>Aquificia</taxon>
        <taxon>Aquificales</taxon>
        <taxon>Hydrogenothermaceae</taxon>
        <taxon>Persephonella</taxon>
    </lineage>
</organism>
<dbReference type="NCBIfam" id="NF038324">
    <property type="entry name" value="DrmB_fam"/>
    <property type="match status" value="1"/>
</dbReference>
<dbReference type="PaxDb" id="123214-PERMA_0248"/>
<gene>
    <name evidence="3" type="ordered locus">PERMA_0248</name>
</gene>
<evidence type="ECO:0000313" key="4">
    <source>
        <dbReference type="Proteomes" id="UP000001366"/>
    </source>
</evidence>
<dbReference type="KEGG" id="pmx:PERMA_0248"/>
<evidence type="ECO:0000313" key="3">
    <source>
        <dbReference type="EMBL" id="ACO04015.1"/>
    </source>
</evidence>